<feature type="domain" description="Ketopantoate reductase N-terminal" evidence="11">
    <location>
        <begin position="13"/>
        <end position="145"/>
    </location>
</feature>
<dbReference type="InterPro" id="IPR013332">
    <property type="entry name" value="KPR_N"/>
</dbReference>
<dbReference type="InterPro" id="IPR013752">
    <property type="entry name" value="KPA_reductase"/>
</dbReference>
<evidence type="ECO:0000256" key="10">
    <source>
        <dbReference type="RuleBase" id="RU362068"/>
    </source>
</evidence>
<dbReference type="OrthoDB" id="6530772at2"/>
<keyword evidence="7 10" id="KW-0560">Oxidoreductase</keyword>
<accession>I1E2H7</accession>
<dbReference type="InterPro" id="IPR036291">
    <property type="entry name" value="NAD(P)-bd_dom_sf"/>
</dbReference>
<evidence type="ECO:0000256" key="3">
    <source>
        <dbReference type="ARBA" id="ARBA00013014"/>
    </source>
</evidence>
<gene>
    <name evidence="13" type="primary">panE</name>
    <name evidence="13" type="ORF">RNAN_3530</name>
</gene>
<dbReference type="SUPFAM" id="SSF51735">
    <property type="entry name" value="NAD(P)-binding Rossmann-fold domains"/>
    <property type="match status" value="1"/>
</dbReference>
<name>I1E2H7_9GAMM</name>
<evidence type="ECO:0000256" key="5">
    <source>
        <dbReference type="ARBA" id="ARBA00022655"/>
    </source>
</evidence>
<dbReference type="NCBIfam" id="TIGR00745">
    <property type="entry name" value="apbA_panE"/>
    <property type="match status" value="1"/>
</dbReference>
<dbReference type="STRING" id="562729.RNAN_3530"/>
<keyword evidence="14" id="KW-1185">Reference proteome</keyword>
<dbReference type="InterPro" id="IPR008927">
    <property type="entry name" value="6-PGluconate_DH-like_C_sf"/>
</dbReference>
<evidence type="ECO:0000256" key="7">
    <source>
        <dbReference type="ARBA" id="ARBA00023002"/>
    </source>
</evidence>
<comment type="pathway">
    <text evidence="1 10">Cofactor biosynthesis; (R)-pantothenate biosynthesis; (R)-pantoate from 3-methyl-2-oxobutanoate: step 2/2.</text>
</comment>
<keyword evidence="6 10" id="KW-0521">NADP</keyword>
<keyword evidence="5 10" id="KW-0566">Pantothenate biosynthesis</keyword>
<dbReference type="InterPro" id="IPR013328">
    <property type="entry name" value="6PGD_dom2"/>
</dbReference>
<evidence type="ECO:0000256" key="1">
    <source>
        <dbReference type="ARBA" id="ARBA00004994"/>
    </source>
</evidence>
<dbReference type="PANTHER" id="PTHR43765:SF2">
    <property type="entry name" value="2-DEHYDROPANTOATE 2-REDUCTASE"/>
    <property type="match status" value="1"/>
</dbReference>
<evidence type="ECO:0000313" key="13">
    <source>
        <dbReference type="EMBL" id="GAB60505.1"/>
    </source>
</evidence>
<comment type="similarity">
    <text evidence="2 10">Belongs to the ketopantoate reductase family.</text>
</comment>
<dbReference type="UniPathway" id="UPA00028">
    <property type="reaction ID" value="UER00004"/>
</dbReference>
<dbReference type="Gene3D" id="3.40.50.720">
    <property type="entry name" value="NAD(P)-binding Rossmann-like Domain"/>
    <property type="match status" value="1"/>
</dbReference>
<evidence type="ECO:0000256" key="2">
    <source>
        <dbReference type="ARBA" id="ARBA00007870"/>
    </source>
</evidence>
<sequence length="298" mass="31586">MAPSSPAQRPLSWTVVGSGAIGSLAACRLKQAGYAVSLHLKQPRSHTIDFAGSQLHFPAATPPFTAVLIPVKSYAVIDAVQSLLPHLTSNAQLVLSHNGMGTLEHILPLLAPSQGLWFLTTTHGALKQQHSLLHTGQGQSVLSALNVAAKAYTPAVLPAMETALGPVTLVDDITPFLWQKLAINAAINPLTAIYNCRNGALLQAQFEPLLTAAITEVQQVAAACGVVMDDSLQQKVLQVIAATAENFSSMQQDIANKRRTEIEAINGYVVQQAARFGIAVPHNNNMLAQVLRLSSACS</sequence>
<evidence type="ECO:0000259" key="12">
    <source>
        <dbReference type="Pfam" id="PF08546"/>
    </source>
</evidence>
<comment type="caution">
    <text evidence="13">The sequence shown here is derived from an EMBL/GenBank/DDBJ whole genome shotgun (WGS) entry which is preliminary data.</text>
</comment>
<dbReference type="AlphaFoldDB" id="I1E2H7"/>
<dbReference type="EC" id="1.1.1.169" evidence="3 10"/>
<reference evidence="13 14" key="1">
    <citation type="journal article" date="2012" name="J. Bacteriol.">
        <title>Genome Sequence of the Protease-Producing Bacterium Rheinheimera nanhaiensis E407-8T, Isolated from Deep-Sea Sediment of the South China Sea.</title>
        <authorList>
            <person name="Zhang X.-Y."/>
            <person name="Zhang Y.-J."/>
            <person name="Qin Q.-L."/>
            <person name="Xie B.-B."/>
            <person name="Chen X.-L."/>
            <person name="Zhou B.-C."/>
            <person name="Zhang Y.-Z."/>
        </authorList>
    </citation>
    <scope>NUCLEOTIDE SEQUENCE [LARGE SCALE GENOMIC DNA]</scope>
    <source>
        <strain evidence="13 14">E407-8</strain>
    </source>
</reference>
<dbReference type="Pfam" id="PF08546">
    <property type="entry name" value="ApbA_C"/>
    <property type="match status" value="1"/>
</dbReference>
<evidence type="ECO:0000256" key="6">
    <source>
        <dbReference type="ARBA" id="ARBA00022857"/>
    </source>
</evidence>
<dbReference type="SUPFAM" id="SSF48179">
    <property type="entry name" value="6-phosphogluconate dehydrogenase C-terminal domain-like"/>
    <property type="match status" value="1"/>
</dbReference>
<comment type="function">
    <text evidence="10">Catalyzes the NADPH-dependent reduction of ketopantoate into pantoic acid.</text>
</comment>
<dbReference type="GO" id="GO:0005737">
    <property type="term" value="C:cytoplasm"/>
    <property type="evidence" value="ECO:0007669"/>
    <property type="project" value="TreeGrafter"/>
</dbReference>
<feature type="domain" description="Ketopantoate reductase C-terminal" evidence="12">
    <location>
        <begin position="173"/>
        <end position="289"/>
    </location>
</feature>
<dbReference type="Gene3D" id="1.10.1040.10">
    <property type="entry name" value="N-(1-d-carboxylethyl)-l-norvaline Dehydrogenase, domain 2"/>
    <property type="match status" value="1"/>
</dbReference>
<dbReference type="EMBL" id="BAFK01000030">
    <property type="protein sequence ID" value="GAB60505.1"/>
    <property type="molecule type" value="Genomic_DNA"/>
</dbReference>
<evidence type="ECO:0000256" key="9">
    <source>
        <dbReference type="ARBA" id="ARBA00048793"/>
    </source>
</evidence>
<evidence type="ECO:0000313" key="14">
    <source>
        <dbReference type="Proteomes" id="UP000004374"/>
    </source>
</evidence>
<proteinExistence type="inferred from homology"/>
<protein>
    <recommendedName>
        <fullName evidence="4 10">2-dehydropantoate 2-reductase</fullName>
        <ecNumber evidence="3 10">1.1.1.169</ecNumber>
    </recommendedName>
    <alternativeName>
        <fullName evidence="8 10">Ketopantoate reductase</fullName>
    </alternativeName>
</protein>
<dbReference type="FunFam" id="1.10.1040.10:FF:000017">
    <property type="entry name" value="2-dehydropantoate 2-reductase"/>
    <property type="match status" value="1"/>
</dbReference>
<evidence type="ECO:0000259" key="11">
    <source>
        <dbReference type="Pfam" id="PF02558"/>
    </source>
</evidence>
<dbReference type="Proteomes" id="UP000004374">
    <property type="component" value="Unassembled WGS sequence"/>
</dbReference>
<dbReference type="GO" id="GO:0008677">
    <property type="term" value="F:2-dehydropantoate 2-reductase activity"/>
    <property type="evidence" value="ECO:0007669"/>
    <property type="project" value="UniProtKB-EC"/>
</dbReference>
<comment type="catalytic activity">
    <reaction evidence="9 10">
        <text>(R)-pantoate + NADP(+) = 2-dehydropantoate + NADPH + H(+)</text>
        <dbReference type="Rhea" id="RHEA:16233"/>
        <dbReference type="ChEBI" id="CHEBI:11561"/>
        <dbReference type="ChEBI" id="CHEBI:15378"/>
        <dbReference type="ChEBI" id="CHEBI:15980"/>
        <dbReference type="ChEBI" id="CHEBI:57783"/>
        <dbReference type="ChEBI" id="CHEBI:58349"/>
        <dbReference type="EC" id="1.1.1.169"/>
    </reaction>
</comment>
<evidence type="ECO:0000256" key="8">
    <source>
        <dbReference type="ARBA" id="ARBA00032024"/>
    </source>
</evidence>
<dbReference type="Pfam" id="PF02558">
    <property type="entry name" value="ApbA"/>
    <property type="match status" value="1"/>
</dbReference>
<dbReference type="InterPro" id="IPR050838">
    <property type="entry name" value="Ketopantoate_reductase"/>
</dbReference>
<dbReference type="PANTHER" id="PTHR43765">
    <property type="entry name" value="2-DEHYDROPANTOATE 2-REDUCTASE-RELATED"/>
    <property type="match status" value="1"/>
</dbReference>
<dbReference type="GO" id="GO:0050661">
    <property type="term" value="F:NADP binding"/>
    <property type="evidence" value="ECO:0007669"/>
    <property type="project" value="TreeGrafter"/>
</dbReference>
<dbReference type="RefSeq" id="WP_008224123.1">
    <property type="nucleotide sequence ID" value="NZ_BAFK01000030.1"/>
</dbReference>
<evidence type="ECO:0000256" key="4">
    <source>
        <dbReference type="ARBA" id="ARBA00019465"/>
    </source>
</evidence>
<dbReference type="GO" id="GO:0015940">
    <property type="term" value="P:pantothenate biosynthetic process"/>
    <property type="evidence" value="ECO:0007669"/>
    <property type="project" value="UniProtKB-UniPathway"/>
</dbReference>
<dbReference type="InterPro" id="IPR003710">
    <property type="entry name" value="ApbA"/>
</dbReference>
<organism evidence="13 14">
    <name type="scientific">Rheinheimera nanhaiensis E407-8</name>
    <dbReference type="NCBI Taxonomy" id="562729"/>
    <lineage>
        <taxon>Bacteria</taxon>
        <taxon>Pseudomonadati</taxon>
        <taxon>Pseudomonadota</taxon>
        <taxon>Gammaproteobacteria</taxon>
        <taxon>Chromatiales</taxon>
        <taxon>Chromatiaceae</taxon>
        <taxon>Rheinheimera</taxon>
    </lineage>
</organism>